<organism evidence="2">
    <name type="scientific">Aplanochytrium stocchinoi</name>
    <dbReference type="NCBI Taxonomy" id="215587"/>
    <lineage>
        <taxon>Eukaryota</taxon>
        <taxon>Sar</taxon>
        <taxon>Stramenopiles</taxon>
        <taxon>Bigyra</taxon>
        <taxon>Labyrinthulomycetes</taxon>
        <taxon>Thraustochytrida</taxon>
        <taxon>Thraustochytriidae</taxon>
        <taxon>Aplanochytrium</taxon>
    </lineage>
</organism>
<feature type="chain" id="PRO_5030957632" evidence="1">
    <location>
        <begin position="23"/>
        <end position="163"/>
    </location>
</feature>
<protein>
    <submittedName>
        <fullName evidence="2">Uncharacterized protein</fullName>
    </submittedName>
</protein>
<accession>A0A7S3PR49</accession>
<evidence type="ECO:0000256" key="1">
    <source>
        <dbReference type="SAM" id="SignalP"/>
    </source>
</evidence>
<name>A0A7S3PR49_9STRA</name>
<proteinExistence type="predicted"/>
<reference evidence="2" key="1">
    <citation type="submission" date="2021-01" db="EMBL/GenBank/DDBJ databases">
        <authorList>
            <person name="Corre E."/>
            <person name="Pelletier E."/>
            <person name="Niang G."/>
            <person name="Scheremetjew M."/>
            <person name="Finn R."/>
            <person name="Kale V."/>
            <person name="Holt S."/>
            <person name="Cochrane G."/>
            <person name="Meng A."/>
            <person name="Brown T."/>
            <person name="Cohen L."/>
        </authorList>
    </citation>
    <scope>NUCLEOTIDE SEQUENCE</scope>
    <source>
        <strain evidence="2">GSBS06</strain>
    </source>
</reference>
<gene>
    <name evidence="2" type="ORF">ASTO00021_LOCUS17752</name>
</gene>
<keyword evidence="1" id="KW-0732">Signal</keyword>
<dbReference type="AlphaFoldDB" id="A0A7S3PR49"/>
<evidence type="ECO:0000313" key="2">
    <source>
        <dbReference type="EMBL" id="CAE0447789.1"/>
    </source>
</evidence>
<dbReference type="EMBL" id="HBIN01023077">
    <property type="protein sequence ID" value="CAE0447789.1"/>
    <property type="molecule type" value="Transcribed_RNA"/>
</dbReference>
<feature type="signal peptide" evidence="1">
    <location>
        <begin position="1"/>
        <end position="22"/>
    </location>
</feature>
<sequence>MGRILLVVSMLMALHNFRAVVGTCSDALIPVEDITAILSSNLTDQGCGALCLPQNNSCSDCELLDVGGQIFCYDVQEVANDPSLTNETCCRPVTNIDISPDPFCGYSQNITINLANGTQSTTRNISCHSPTPAPTPSPVSGGTHAYVFNFLSILFPLIVASTV</sequence>